<dbReference type="PANTHER" id="PTHR43598">
    <property type="entry name" value="TUNGSTEN-CONTAINING FORMYLMETHANOFURAN DEHYDROGENASE 2 SUBUNIT B"/>
    <property type="match status" value="1"/>
</dbReference>
<evidence type="ECO:0000256" key="5">
    <source>
        <dbReference type="ARBA" id="ARBA00022723"/>
    </source>
</evidence>
<keyword evidence="7" id="KW-0408">Iron</keyword>
<feature type="domain" description="4Fe-4S Mo/W bis-MGD-type" evidence="10">
    <location>
        <begin position="52"/>
        <end position="110"/>
    </location>
</feature>
<dbReference type="SUPFAM" id="SSF50692">
    <property type="entry name" value="ADC-like"/>
    <property type="match status" value="1"/>
</dbReference>
<evidence type="ECO:0000256" key="7">
    <source>
        <dbReference type="ARBA" id="ARBA00023004"/>
    </source>
</evidence>
<dbReference type="InterPro" id="IPR009010">
    <property type="entry name" value="Asp_de-COase-like_dom_sf"/>
</dbReference>
<keyword evidence="8" id="KW-0411">Iron-sulfur</keyword>
<reference evidence="11 12" key="1">
    <citation type="submission" date="2022-06" db="EMBL/GenBank/DDBJ databases">
        <title>Paraconexibacter antarcticus.</title>
        <authorList>
            <person name="Kim C.S."/>
        </authorList>
    </citation>
    <scope>NUCLEOTIDE SEQUENCE [LARGE SCALE GENOMIC DNA]</scope>
    <source>
        <strain evidence="11 12">02-257</strain>
    </source>
</reference>
<dbReference type="PROSITE" id="PS51669">
    <property type="entry name" value="4FE4S_MOW_BIS_MGD"/>
    <property type="match status" value="1"/>
</dbReference>
<comment type="cofactor">
    <cofactor evidence="1">
        <name>[4Fe-4S] cluster</name>
        <dbReference type="ChEBI" id="CHEBI:49883"/>
    </cofactor>
</comment>
<dbReference type="PANTHER" id="PTHR43598:SF1">
    <property type="entry name" value="FORMATE DEHYDROGENASE-O MAJOR SUBUNIT"/>
    <property type="match status" value="1"/>
</dbReference>
<evidence type="ECO:0000256" key="9">
    <source>
        <dbReference type="SAM" id="MobiDB-lite"/>
    </source>
</evidence>
<dbReference type="Gene3D" id="2.40.40.20">
    <property type="match status" value="1"/>
</dbReference>
<dbReference type="Pfam" id="PF00384">
    <property type="entry name" value="Molybdopterin"/>
    <property type="match status" value="1"/>
</dbReference>
<evidence type="ECO:0000313" key="11">
    <source>
        <dbReference type="EMBL" id="UTI66870.1"/>
    </source>
</evidence>
<dbReference type="SMART" id="SM00926">
    <property type="entry name" value="Molybdop_Fe4S4"/>
    <property type="match status" value="1"/>
</dbReference>
<evidence type="ECO:0000256" key="3">
    <source>
        <dbReference type="ARBA" id="ARBA00010312"/>
    </source>
</evidence>
<proteinExistence type="inferred from homology"/>
<dbReference type="Gene3D" id="3.40.228.10">
    <property type="entry name" value="Dimethylsulfoxide Reductase, domain 2"/>
    <property type="match status" value="1"/>
</dbReference>
<dbReference type="Pfam" id="PF01568">
    <property type="entry name" value="Molydop_binding"/>
    <property type="match status" value="1"/>
</dbReference>
<evidence type="ECO:0000259" key="10">
    <source>
        <dbReference type="PROSITE" id="PS51669"/>
    </source>
</evidence>
<keyword evidence="4" id="KW-0004">4Fe-4S</keyword>
<dbReference type="Pfam" id="PF04879">
    <property type="entry name" value="Molybdop_Fe4S4"/>
    <property type="match status" value="1"/>
</dbReference>
<comment type="similarity">
    <text evidence="3">Belongs to the prokaryotic molybdopterin-containing oxidoreductase family.</text>
</comment>
<dbReference type="RefSeq" id="WP_254573524.1">
    <property type="nucleotide sequence ID" value="NZ_CP098502.1"/>
</dbReference>
<evidence type="ECO:0000256" key="2">
    <source>
        <dbReference type="ARBA" id="ARBA00004196"/>
    </source>
</evidence>
<dbReference type="Gene3D" id="3.30.2070.10">
    <property type="entry name" value="Formate dehydrogenase/DMSO reductase"/>
    <property type="match status" value="1"/>
</dbReference>
<dbReference type="InterPro" id="IPR006657">
    <property type="entry name" value="MoPterin_dinucl-bd_dom"/>
</dbReference>
<keyword evidence="12" id="KW-1185">Reference proteome</keyword>
<comment type="subcellular location">
    <subcellularLocation>
        <location evidence="2">Cell envelope</location>
    </subcellularLocation>
</comment>
<dbReference type="Proteomes" id="UP001056035">
    <property type="component" value="Chromosome"/>
</dbReference>
<feature type="region of interest" description="Disordered" evidence="9">
    <location>
        <begin position="82"/>
        <end position="101"/>
    </location>
</feature>
<accession>A0ABY5E234</accession>
<dbReference type="InterPro" id="IPR006656">
    <property type="entry name" value="Mopterin_OxRdtase"/>
</dbReference>
<keyword evidence="5" id="KW-0479">Metal-binding</keyword>
<dbReference type="Gene3D" id="3.40.50.740">
    <property type="match status" value="1"/>
</dbReference>
<evidence type="ECO:0000256" key="8">
    <source>
        <dbReference type="ARBA" id="ARBA00023014"/>
    </source>
</evidence>
<dbReference type="InterPro" id="IPR006963">
    <property type="entry name" value="Mopterin_OxRdtase_4Fe-4S_dom"/>
</dbReference>
<dbReference type="Gene3D" id="2.20.25.90">
    <property type="entry name" value="ADC-like domains"/>
    <property type="match status" value="1"/>
</dbReference>
<evidence type="ECO:0000256" key="1">
    <source>
        <dbReference type="ARBA" id="ARBA00001966"/>
    </source>
</evidence>
<evidence type="ECO:0000256" key="4">
    <source>
        <dbReference type="ARBA" id="ARBA00022485"/>
    </source>
</evidence>
<gene>
    <name evidence="11" type="ORF">NBH00_11825</name>
</gene>
<name>A0ABY5E234_9ACTN</name>
<keyword evidence="6" id="KW-0560">Oxidoreductase</keyword>
<dbReference type="SUPFAM" id="SSF53706">
    <property type="entry name" value="Formate dehydrogenase/DMSO reductase, domains 1-3"/>
    <property type="match status" value="1"/>
</dbReference>
<evidence type="ECO:0000313" key="12">
    <source>
        <dbReference type="Proteomes" id="UP001056035"/>
    </source>
</evidence>
<organism evidence="11 12">
    <name type="scientific">Paraconexibacter antarcticus</name>
    <dbReference type="NCBI Taxonomy" id="2949664"/>
    <lineage>
        <taxon>Bacteria</taxon>
        <taxon>Bacillati</taxon>
        <taxon>Actinomycetota</taxon>
        <taxon>Thermoleophilia</taxon>
        <taxon>Solirubrobacterales</taxon>
        <taxon>Paraconexibacteraceae</taxon>
        <taxon>Paraconexibacter</taxon>
    </lineage>
</organism>
<sequence>MSNEGIDRKGARRPTGYGARTEGLKSFPPVEQWDSWTEYDVDAWPRKVPREYTLVPTVCFNCESACGLTAFVDKETFEVRKLEGSPHHPGSRGRNCAKGPATINQIKDPERILYPQRRTGPRGGGSWERCSWDHVLDTFAEKMHDAFSADRPNDVLYFVGRPGEDGFADRFLETWGSDGHNSHTNVCSSGGRAGYGFWSGTDRPSPDYANSRFMLLISAHLESGHYFNPHAQRIVEAQQRGAKIAVMDPRLSNTASIADYWLPTWPGSEAAVLLAIAKILLDENLYDREFMRRWVNWQTYLAHRSPGTDPTFDAFIRELRSEYAKYTPEFAEQESGLPAATIVQIAHEIAAAAPAFTSHIWRAAAAGNLHGWQITRAVMLLNALTGAVGAVGGTSPNAWNKFIPAPWDKPKPNLQWNELNWPREYPLAHNEMSPLYPHLLLDGRGTQPVLFTRVLNPIWTYPDGYSWLRALRDEKLVGLHGAMTPTWSESAWWADYVLPMGHGPERHDTHSYETHSGKWLGFRQPVQRVAMERAGKHIDFTYEANPGEVWEEGEFWIEVSWRADPDGSLGIRRYYESPYRPGEKIRLEEYYQWMFENSVPGLPEKAAAEDLTPLAYMRKYGSVEVSRDEYLQHEVEVEVPEDSAVKGLEDTITAHTFDPGHLPLTGRPDTTGTMVDGVARRGFNTPSRKLELYSETLEEWGWADQATPHYRRSHVHPSLIDHALGEYVLLPTYRLPTMIHSRSGNAKYLNELSHTHPLLVCPQDAERIGLTTGGLARVETEIGFFVIKAFVTEGIRPGIVAASHHMGRWRLKESEGMERWSSALVDMTETESTVTFRQIHGVQPWESDDPSSSRVWWSDAGVHQNITFPVHPDPISGMHCWHQKVRVRAAEPGDRYADIHVDFAKSREVYRKWLSVTRPASGNLRRPIWLFRPVKPVLDAYSLPQDEATLAARERAQAGRLPDADRLCEILDWSPAAVWGDVDPSKR</sequence>
<feature type="region of interest" description="Disordered" evidence="9">
    <location>
        <begin position="1"/>
        <end position="24"/>
    </location>
</feature>
<dbReference type="EMBL" id="CP098502">
    <property type="protein sequence ID" value="UTI66870.1"/>
    <property type="molecule type" value="Genomic_DNA"/>
</dbReference>
<evidence type="ECO:0000256" key="6">
    <source>
        <dbReference type="ARBA" id="ARBA00023002"/>
    </source>
</evidence>
<protein>
    <submittedName>
        <fullName evidence="11">Molybdopterin-dependent oxidoreductase</fullName>
    </submittedName>
</protein>